<dbReference type="Proteomes" id="UP000298663">
    <property type="component" value="Unassembled WGS sequence"/>
</dbReference>
<keyword evidence="2" id="KW-1185">Reference proteome</keyword>
<dbReference type="EMBL" id="AZBU02000003">
    <property type="protein sequence ID" value="TKR88958.1"/>
    <property type="molecule type" value="Genomic_DNA"/>
</dbReference>
<reference evidence="1 2" key="2">
    <citation type="journal article" date="2019" name="G3 (Bethesda)">
        <title>Hybrid Assembly of the Genome of the Entomopathogenic Nematode Steinernema carpocapsae Identifies the X-Chromosome.</title>
        <authorList>
            <person name="Serra L."/>
            <person name="Macchietto M."/>
            <person name="Macias-Munoz A."/>
            <person name="McGill C.J."/>
            <person name="Rodriguez I.M."/>
            <person name="Rodriguez B."/>
            <person name="Murad R."/>
            <person name="Mortazavi A."/>
        </authorList>
    </citation>
    <scope>NUCLEOTIDE SEQUENCE [LARGE SCALE GENOMIC DNA]</scope>
    <source>
        <strain evidence="1 2">ALL</strain>
    </source>
</reference>
<proteinExistence type="predicted"/>
<reference evidence="1 2" key="1">
    <citation type="journal article" date="2015" name="Genome Biol.">
        <title>Comparative genomics of Steinernema reveals deeply conserved gene regulatory networks.</title>
        <authorList>
            <person name="Dillman A.R."/>
            <person name="Macchietto M."/>
            <person name="Porter C.F."/>
            <person name="Rogers A."/>
            <person name="Williams B."/>
            <person name="Antoshechkin I."/>
            <person name="Lee M.M."/>
            <person name="Goodwin Z."/>
            <person name="Lu X."/>
            <person name="Lewis E.E."/>
            <person name="Goodrich-Blair H."/>
            <person name="Stock S.P."/>
            <person name="Adams B.J."/>
            <person name="Sternberg P.W."/>
            <person name="Mortazavi A."/>
        </authorList>
    </citation>
    <scope>NUCLEOTIDE SEQUENCE [LARGE SCALE GENOMIC DNA]</scope>
    <source>
        <strain evidence="1 2">ALL</strain>
    </source>
</reference>
<dbReference type="AlphaFoldDB" id="A0A4U5NZA2"/>
<accession>A0A4U5NZA2</accession>
<comment type="caution">
    <text evidence="1">The sequence shown here is derived from an EMBL/GenBank/DDBJ whole genome shotgun (WGS) entry which is preliminary data.</text>
</comment>
<name>A0A4U5NZA2_STECR</name>
<evidence type="ECO:0000313" key="2">
    <source>
        <dbReference type="Proteomes" id="UP000298663"/>
    </source>
</evidence>
<gene>
    <name evidence="1" type="ORF">L596_013125</name>
</gene>
<evidence type="ECO:0000313" key="1">
    <source>
        <dbReference type="EMBL" id="TKR88958.1"/>
    </source>
</evidence>
<sequence>MTTLSALPMEIREASLQTAGTTIGPNTTIAKRRIMTQHGKRAYLIYRPSKTEEEYKKHKANVQKFKNHMTKHGSKIEFSSSYRKDFENIINDAASAYEFPMVLMMSVFYDYGDRFDNGYAIPTDMSYAGVYWPTNGNSNAMEKFSFDGAQCHWFIWKIGCDTRKNHFNFFLGL</sequence>
<protein>
    <submittedName>
        <fullName evidence="1">Uncharacterized protein</fullName>
    </submittedName>
</protein>
<organism evidence="1 2">
    <name type="scientific">Steinernema carpocapsae</name>
    <name type="common">Entomopathogenic nematode</name>
    <dbReference type="NCBI Taxonomy" id="34508"/>
    <lineage>
        <taxon>Eukaryota</taxon>
        <taxon>Metazoa</taxon>
        <taxon>Ecdysozoa</taxon>
        <taxon>Nematoda</taxon>
        <taxon>Chromadorea</taxon>
        <taxon>Rhabditida</taxon>
        <taxon>Tylenchina</taxon>
        <taxon>Panagrolaimomorpha</taxon>
        <taxon>Strongyloidoidea</taxon>
        <taxon>Steinernematidae</taxon>
        <taxon>Steinernema</taxon>
    </lineage>
</organism>